<keyword evidence="3" id="KW-1185">Reference proteome</keyword>
<name>A0A8S4Q3L6_OWEFU</name>
<accession>A0A8S4Q3L6</accession>
<dbReference type="PANTHER" id="PTHR22744">
    <property type="entry name" value="HELIX LOOP HELIX PROTEIN 21-RELATED"/>
    <property type="match status" value="1"/>
</dbReference>
<dbReference type="SUPFAM" id="SSF54695">
    <property type="entry name" value="POZ domain"/>
    <property type="match status" value="1"/>
</dbReference>
<dbReference type="PROSITE" id="PS50097">
    <property type="entry name" value="BTB"/>
    <property type="match status" value="1"/>
</dbReference>
<organism evidence="2 3">
    <name type="scientific">Owenia fusiformis</name>
    <name type="common">Polychaete worm</name>
    <dbReference type="NCBI Taxonomy" id="6347"/>
    <lineage>
        <taxon>Eukaryota</taxon>
        <taxon>Metazoa</taxon>
        <taxon>Spiralia</taxon>
        <taxon>Lophotrochozoa</taxon>
        <taxon>Annelida</taxon>
        <taxon>Polychaeta</taxon>
        <taxon>Sedentaria</taxon>
        <taxon>Canalipalpata</taxon>
        <taxon>Sabellida</taxon>
        <taxon>Oweniida</taxon>
        <taxon>Oweniidae</taxon>
        <taxon>Owenia</taxon>
    </lineage>
</organism>
<sequence>MEGKTEYVKNSINFGEPWDEGDMVLISESDEKVYASNAVLKMMSPVFKAMFNSDMKEKNMTEVKLPGKSTTDLVVFMEAIHPNTWATVSVWNIDVLLQLSREYLVDKLIKRCENYMAEAEPCLANFIRAAEYGFQEVKKKNMQFVLAQPLTVLQQHYWFSKLKDDDLVNILQTKVLMQEYAFCTTTNLLNNYFDEDYTCNARLRSGKASVSSWALPPIEPMVSCTKEQRKGNLKLCPHKTATLRKQTQDAYDKFCSYKKTTDFVIHPPGP</sequence>
<gene>
    <name evidence="2" type="ORF">OFUS_LOCUS24924</name>
</gene>
<proteinExistence type="predicted"/>
<dbReference type="EMBL" id="CAIIXF020000012">
    <property type="protein sequence ID" value="CAH1801105.1"/>
    <property type="molecule type" value="Genomic_DNA"/>
</dbReference>
<dbReference type="CDD" id="cd01165">
    <property type="entry name" value="BTB_POZ"/>
    <property type="match status" value="1"/>
</dbReference>
<dbReference type="InterPro" id="IPR011333">
    <property type="entry name" value="SKP1/BTB/POZ_sf"/>
</dbReference>
<protein>
    <recommendedName>
        <fullName evidence="1">BTB domain-containing protein</fullName>
    </recommendedName>
</protein>
<dbReference type="SMART" id="SM00225">
    <property type="entry name" value="BTB"/>
    <property type="match status" value="1"/>
</dbReference>
<dbReference type="PANTHER" id="PTHR22744:SF17">
    <property type="entry name" value="BTB DOMAIN-CONTAINING PROTEIN"/>
    <property type="match status" value="1"/>
</dbReference>
<feature type="domain" description="BTB" evidence="1">
    <location>
        <begin position="21"/>
        <end position="81"/>
    </location>
</feature>
<dbReference type="OrthoDB" id="437903at2759"/>
<evidence type="ECO:0000313" key="2">
    <source>
        <dbReference type="EMBL" id="CAH1801105.1"/>
    </source>
</evidence>
<evidence type="ECO:0000259" key="1">
    <source>
        <dbReference type="PROSITE" id="PS50097"/>
    </source>
</evidence>
<reference evidence="2" key="1">
    <citation type="submission" date="2022-03" db="EMBL/GenBank/DDBJ databases">
        <authorList>
            <person name="Martin C."/>
        </authorList>
    </citation>
    <scope>NUCLEOTIDE SEQUENCE</scope>
</reference>
<dbReference type="AlphaFoldDB" id="A0A8S4Q3L6"/>
<dbReference type="Proteomes" id="UP000749559">
    <property type="component" value="Unassembled WGS sequence"/>
</dbReference>
<dbReference type="Gene3D" id="3.30.710.10">
    <property type="entry name" value="Potassium Channel Kv1.1, Chain A"/>
    <property type="match status" value="1"/>
</dbReference>
<comment type="caution">
    <text evidence="2">The sequence shown here is derived from an EMBL/GenBank/DDBJ whole genome shotgun (WGS) entry which is preliminary data.</text>
</comment>
<evidence type="ECO:0000313" key="3">
    <source>
        <dbReference type="Proteomes" id="UP000749559"/>
    </source>
</evidence>
<dbReference type="InterPro" id="IPR000210">
    <property type="entry name" value="BTB/POZ_dom"/>
</dbReference>
<dbReference type="Pfam" id="PF00651">
    <property type="entry name" value="BTB"/>
    <property type="match status" value="1"/>
</dbReference>